<feature type="transmembrane region" description="Helical" evidence="1">
    <location>
        <begin position="167"/>
        <end position="185"/>
    </location>
</feature>
<protein>
    <recommendedName>
        <fullName evidence="4">NnrS family protein</fullName>
    </recommendedName>
</protein>
<feature type="transmembrane region" description="Helical" evidence="1">
    <location>
        <begin position="88"/>
        <end position="106"/>
    </location>
</feature>
<sequence length="344" mass="35829">MAIIALAGFSLLAGLNAGLLRLGVWAPVDSDRLADLHGPVMVLGFMGTLISIERAQALRNALAYVAPALFGLGSLALIAGAPVALGKLLLFDGGLAFLGVAIALWLRAPLSLVAAQALGALFTALFTGLWLVSEIAPLLPLLAAFLVITIAAERAELAQLTMGRRAIPTLLALASLIGVGAMLSLPFPDTGARTVGLACLLTALWLFRDDVGRRFVRSTGLRRYNATALLAGNFWLAIAGVVWIIAGQPTTSGTYDAVIHGVFLGFGLAMIMAHAPIIFPAVIGRPLPYRPSMWAPLVVLNVGMVLRLTGGLAGIQLLYRTGGILTVLALLTFAVTVVASVVRS</sequence>
<keyword evidence="1" id="KW-0812">Transmembrane</keyword>
<feature type="transmembrane region" description="Helical" evidence="1">
    <location>
        <begin position="228"/>
        <end position="246"/>
    </location>
</feature>
<feature type="transmembrane region" description="Helical" evidence="1">
    <location>
        <begin position="324"/>
        <end position="342"/>
    </location>
</feature>
<feature type="transmembrane region" description="Helical" evidence="1">
    <location>
        <begin position="138"/>
        <end position="155"/>
    </location>
</feature>
<organism evidence="2 3">
    <name type="scientific">Tessaracoccus lubricantis</name>
    <dbReference type="NCBI Taxonomy" id="545543"/>
    <lineage>
        <taxon>Bacteria</taxon>
        <taxon>Bacillati</taxon>
        <taxon>Actinomycetota</taxon>
        <taxon>Actinomycetes</taxon>
        <taxon>Propionibacteriales</taxon>
        <taxon>Propionibacteriaceae</taxon>
        <taxon>Tessaracoccus</taxon>
    </lineage>
</organism>
<evidence type="ECO:0000256" key="1">
    <source>
        <dbReference type="SAM" id="Phobius"/>
    </source>
</evidence>
<keyword evidence="3" id="KW-1185">Reference proteome</keyword>
<feature type="transmembrane region" description="Helical" evidence="1">
    <location>
        <begin position="294"/>
        <end position="318"/>
    </location>
</feature>
<feature type="transmembrane region" description="Helical" evidence="1">
    <location>
        <begin position="61"/>
        <end position="82"/>
    </location>
</feature>
<dbReference type="Proteomes" id="UP001501521">
    <property type="component" value="Unassembled WGS sequence"/>
</dbReference>
<feature type="transmembrane region" description="Helical" evidence="1">
    <location>
        <begin position="113"/>
        <end position="132"/>
    </location>
</feature>
<accession>A0ABP9EZE0</accession>
<proteinExistence type="predicted"/>
<dbReference type="EMBL" id="BAABLV010000005">
    <property type="protein sequence ID" value="GAA4889483.1"/>
    <property type="molecule type" value="Genomic_DNA"/>
</dbReference>
<reference evidence="3" key="1">
    <citation type="journal article" date="2019" name="Int. J. Syst. Evol. Microbiol.">
        <title>The Global Catalogue of Microorganisms (GCM) 10K type strain sequencing project: providing services to taxonomists for standard genome sequencing and annotation.</title>
        <authorList>
            <consortium name="The Broad Institute Genomics Platform"/>
            <consortium name="The Broad Institute Genome Sequencing Center for Infectious Disease"/>
            <person name="Wu L."/>
            <person name="Ma J."/>
        </authorList>
    </citation>
    <scope>NUCLEOTIDE SEQUENCE [LARGE SCALE GENOMIC DNA]</scope>
    <source>
        <strain evidence="3">JCM 19125</strain>
    </source>
</reference>
<keyword evidence="1" id="KW-1133">Transmembrane helix</keyword>
<dbReference type="RefSeq" id="WP_345577750.1">
    <property type="nucleotide sequence ID" value="NZ_BAABLV010000005.1"/>
</dbReference>
<feature type="transmembrane region" description="Helical" evidence="1">
    <location>
        <begin position="191"/>
        <end position="207"/>
    </location>
</feature>
<comment type="caution">
    <text evidence="2">The sequence shown here is derived from an EMBL/GenBank/DDBJ whole genome shotgun (WGS) entry which is preliminary data.</text>
</comment>
<keyword evidence="1" id="KW-0472">Membrane</keyword>
<feature type="transmembrane region" description="Helical" evidence="1">
    <location>
        <begin position="258"/>
        <end position="282"/>
    </location>
</feature>
<evidence type="ECO:0000313" key="3">
    <source>
        <dbReference type="Proteomes" id="UP001501521"/>
    </source>
</evidence>
<name>A0ABP9EZE0_9ACTN</name>
<evidence type="ECO:0008006" key="4">
    <source>
        <dbReference type="Google" id="ProtNLM"/>
    </source>
</evidence>
<evidence type="ECO:0000313" key="2">
    <source>
        <dbReference type="EMBL" id="GAA4889483.1"/>
    </source>
</evidence>
<feature type="transmembrane region" description="Helical" evidence="1">
    <location>
        <begin position="33"/>
        <end position="52"/>
    </location>
</feature>
<gene>
    <name evidence="2" type="ORF">GCM10025789_02370</name>
</gene>